<organism evidence="11 12">
    <name type="scientific">Leptothrix discophora</name>
    <dbReference type="NCBI Taxonomy" id="89"/>
    <lineage>
        <taxon>Bacteria</taxon>
        <taxon>Pseudomonadati</taxon>
        <taxon>Pseudomonadota</taxon>
        <taxon>Betaproteobacteria</taxon>
        <taxon>Burkholderiales</taxon>
        <taxon>Sphaerotilaceae</taxon>
        <taxon>Leptothrix</taxon>
    </lineage>
</organism>
<sequence length="182" mass="20094">MIDKVIAGYCRWIGYLIAAAMAVMVVLVFGNVVMRYGFNSGFTLSEELSRWLFVWLTFLGAVIALRENAHLGTDMLVGKLGPTGKRICMGLSLALMLYVLWLLFQGSYEQYKVNVDSESPVMEASMGWFYASGMTFAVLGAPILIMDLVRLLTGQIDDDHLMLIQESEEAPHGEADAPTAGR</sequence>
<evidence type="ECO:0000313" key="12">
    <source>
        <dbReference type="Proteomes" id="UP001235760"/>
    </source>
</evidence>
<dbReference type="Proteomes" id="UP001235760">
    <property type="component" value="Unassembled WGS sequence"/>
</dbReference>
<keyword evidence="2 9" id="KW-0813">Transport</keyword>
<evidence type="ECO:0000259" key="10">
    <source>
        <dbReference type="Pfam" id="PF04290"/>
    </source>
</evidence>
<evidence type="ECO:0000256" key="1">
    <source>
        <dbReference type="ARBA" id="ARBA00004429"/>
    </source>
</evidence>
<dbReference type="PANTHER" id="PTHR35011:SF2">
    <property type="entry name" value="2,3-DIKETO-L-GULONATE TRAP TRANSPORTER SMALL PERMEASE PROTEIN YIAM"/>
    <property type="match status" value="1"/>
</dbReference>
<evidence type="ECO:0000256" key="4">
    <source>
        <dbReference type="ARBA" id="ARBA00022519"/>
    </source>
</evidence>
<evidence type="ECO:0000313" key="11">
    <source>
        <dbReference type="EMBL" id="MDP4299321.1"/>
    </source>
</evidence>
<comment type="function">
    <text evidence="9">Part of the tripartite ATP-independent periplasmic (TRAP) transport system.</text>
</comment>
<keyword evidence="7 9" id="KW-0472">Membrane</keyword>
<dbReference type="PANTHER" id="PTHR35011">
    <property type="entry name" value="2,3-DIKETO-L-GULONATE TRAP TRANSPORTER SMALL PERMEASE PROTEIN YIAM"/>
    <property type="match status" value="1"/>
</dbReference>
<keyword evidence="3" id="KW-1003">Cell membrane</keyword>
<feature type="transmembrane region" description="Helical" evidence="9">
    <location>
        <begin position="48"/>
        <end position="66"/>
    </location>
</feature>
<feature type="domain" description="Tripartite ATP-independent periplasmic transporters DctQ component" evidence="10">
    <location>
        <begin position="24"/>
        <end position="153"/>
    </location>
</feature>
<dbReference type="RefSeq" id="WP_305747881.1">
    <property type="nucleotide sequence ID" value="NZ_JAUZEE010000001.1"/>
</dbReference>
<evidence type="ECO:0000256" key="3">
    <source>
        <dbReference type="ARBA" id="ARBA00022475"/>
    </source>
</evidence>
<comment type="subcellular location">
    <subcellularLocation>
        <location evidence="1 9">Cell inner membrane</location>
        <topology evidence="1 9">Multi-pass membrane protein</topology>
    </subcellularLocation>
</comment>
<feature type="transmembrane region" description="Helical" evidence="9">
    <location>
        <begin position="12"/>
        <end position="36"/>
    </location>
</feature>
<feature type="transmembrane region" description="Helical" evidence="9">
    <location>
        <begin position="87"/>
        <end position="108"/>
    </location>
</feature>
<name>A0ABT9FYW1_LEPDI</name>
<feature type="transmembrane region" description="Helical" evidence="9">
    <location>
        <begin position="128"/>
        <end position="152"/>
    </location>
</feature>
<accession>A0ABT9FYW1</accession>
<evidence type="ECO:0000256" key="8">
    <source>
        <dbReference type="ARBA" id="ARBA00038436"/>
    </source>
</evidence>
<comment type="caution">
    <text evidence="11">The sequence shown here is derived from an EMBL/GenBank/DDBJ whole genome shotgun (WGS) entry which is preliminary data.</text>
</comment>
<keyword evidence="4 9" id="KW-0997">Cell inner membrane</keyword>
<evidence type="ECO:0000256" key="7">
    <source>
        <dbReference type="ARBA" id="ARBA00023136"/>
    </source>
</evidence>
<evidence type="ECO:0000256" key="5">
    <source>
        <dbReference type="ARBA" id="ARBA00022692"/>
    </source>
</evidence>
<evidence type="ECO:0000256" key="9">
    <source>
        <dbReference type="RuleBase" id="RU369079"/>
    </source>
</evidence>
<protein>
    <recommendedName>
        <fullName evidence="9">TRAP transporter small permease protein</fullName>
    </recommendedName>
</protein>
<dbReference type="InterPro" id="IPR007387">
    <property type="entry name" value="TRAP_DctQ"/>
</dbReference>
<keyword evidence="5 9" id="KW-0812">Transmembrane</keyword>
<comment type="subunit">
    <text evidence="9">The complex comprises the extracytoplasmic solute receptor protein and the two transmembrane proteins.</text>
</comment>
<evidence type="ECO:0000256" key="6">
    <source>
        <dbReference type="ARBA" id="ARBA00022989"/>
    </source>
</evidence>
<reference evidence="11 12" key="1">
    <citation type="submission" date="2023-08" db="EMBL/GenBank/DDBJ databases">
        <authorList>
            <person name="Roldan D.M."/>
            <person name="Menes R.J."/>
        </authorList>
    </citation>
    <scope>NUCLEOTIDE SEQUENCE [LARGE SCALE GENOMIC DNA]</scope>
    <source>
        <strain evidence="11 12">CCM 2812</strain>
    </source>
</reference>
<dbReference type="EMBL" id="JAUZEE010000001">
    <property type="protein sequence ID" value="MDP4299321.1"/>
    <property type="molecule type" value="Genomic_DNA"/>
</dbReference>
<dbReference type="InterPro" id="IPR055348">
    <property type="entry name" value="DctQ"/>
</dbReference>
<keyword evidence="12" id="KW-1185">Reference proteome</keyword>
<evidence type="ECO:0000256" key="2">
    <source>
        <dbReference type="ARBA" id="ARBA00022448"/>
    </source>
</evidence>
<gene>
    <name evidence="11" type="ORF">Q8X39_01625</name>
</gene>
<dbReference type="Pfam" id="PF04290">
    <property type="entry name" value="DctQ"/>
    <property type="match status" value="1"/>
</dbReference>
<comment type="similarity">
    <text evidence="8 9">Belongs to the TRAP transporter small permease family.</text>
</comment>
<proteinExistence type="inferred from homology"/>
<keyword evidence="6 9" id="KW-1133">Transmembrane helix</keyword>